<protein>
    <recommendedName>
        <fullName evidence="3">Replication initiation factor</fullName>
    </recommendedName>
</protein>
<proteinExistence type="predicted"/>
<dbReference type="EMBL" id="JAHZIJ010000006">
    <property type="protein sequence ID" value="MBW7475219.1"/>
    <property type="molecule type" value="Genomic_DNA"/>
</dbReference>
<accession>A0ABS7D5K0</accession>
<dbReference type="RefSeq" id="WP_219872470.1">
    <property type="nucleotide sequence ID" value="NZ_JAHZIJ010000006.1"/>
</dbReference>
<dbReference type="Proteomes" id="UP000812277">
    <property type="component" value="Unassembled WGS sequence"/>
</dbReference>
<gene>
    <name evidence="1" type="ORF">K0T92_10715</name>
</gene>
<comment type="caution">
    <text evidence="1">The sequence shown here is derived from an EMBL/GenBank/DDBJ whole genome shotgun (WGS) entry which is preliminary data.</text>
</comment>
<evidence type="ECO:0000313" key="1">
    <source>
        <dbReference type="EMBL" id="MBW7475219.1"/>
    </source>
</evidence>
<organism evidence="1 2">
    <name type="scientific">Paenibacillus oenotherae</name>
    <dbReference type="NCBI Taxonomy" id="1435645"/>
    <lineage>
        <taxon>Bacteria</taxon>
        <taxon>Bacillati</taxon>
        <taxon>Bacillota</taxon>
        <taxon>Bacilli</taxon>
        <taxon>Bacillales</taxon>
        <taxon>Paenibacillaceae</taxon>
        <taxon>Paenibacillus</taxon>
    </lineage>
</organism>
<keyword evidence="2" id="KW-1185">Reference proteome</keyword>
<name>A0ABS7D5K0_9BACL</name>
<evidence type="ECO:0008006" key="3">
    <source>
        <dbReference type="Google" id="ProtNLM"/>
    </source>
</evidence>
<sequence>MKGVTVSIDRIVIDFTDVYWDFFNEFHKRICHYYGVRMTVGERGFQYRIRINTGEHFLHISYKLVFAPKTRKNTLRIEVYPKSLVYFRHWLEQIREYADQVLFVRCDVAFDIPVRISDLFTMSTKGRKLRLFKGTRYYNGKHQRQEDGYCRVYDKKRQLLETGRQKIRGERTRMEIVYAPKEKIPLATLVQYPPQWNQHRHSDGTGG</sequence>
<reference evidence="1 2" key="1">
    <citation type="submission" date="2021-07" db="EMBL/GenBank/DDBJ databases">
        <title>Paenibacillus radiodurans sp. nov., isolated from the southeastern edge of Tengger Desert.</title>
        <authorList>
            <person name="Zhang G."/>
        </authorList>
    </citation>
    <scope>NUCLEOTIDE SEQUENCE [LARGE SCALE GENOMIC DNA]</scope>
    <source>
        <strain evidence="1 2">DT7-4</strain>
    </source>
</reference>
<evidence type="ECO:0000313" key="2">
    <source>
        <dbReference type="Proteomes" id="UP000812277"/>
    </source>
</evidence>